<dbReference type="InterPro" id="IPR005297">
    <property type="entry name" value="Lipoprotein_repeat"/>
</dbReference>
<dbReference type="PANTHER" id="PTHR39335:SF1">
    <property type="entry name" value="BLL4220 PROTEIN"/>
    <property type="match status" value="1"/>
</dbReference>
<dbReference type="RefSeq" id="WP_201366014.1">
    <property type="nucleotide sequence ID" value="NZ_BNJJ01000024.1"/>
</dbReference>
<gene>
    <name evidence="3" type="ORF">KSZ_64340</name>
</gene>
<sequence length="181" mass="18779">MFKRFLLLPLVLVFALLLASCGNSTSSNSYSTTSTGSTKATSTPTAASTTSNPVVKTTKATVNGSSQLILTDAKGMTLYYFTPDTATTSACTNSCASTWPPLFFDGTGSVPHVSSLQGTFNLLDTASKKQVSYNGHPLYTYAGDSAAGQTNGEGIGGKWFVATSTLKAQGTPQTKPANNGY</sequence>
<name>A0ABQ3VSR4_9CHLR</name>
<organism evidence="3 4">
    <name type="scientific">Dictyobacter formicarum</name>
    <dbReference type="NCBI Taxonomy" id="2778368"/>
    <lineage>
        <taxon>Bacteria</taxon>
        <taxon>Bacillati</taxon>
        <taxon>Chloroflexota</taxon>
        <taxon>Ktedonobacteria</taxon>
        <taxon>Ktedonobacterales</taxon>
        <taxon>Dictyobacteraceae</taxon>
        <taxon>Dictyobacter</taxon>
    </lineage>
</organism>
<evidence type="ECO:0000313" key="3">
    <source>
        <dbReference type="EMBL" id="GHO88428.1"/>
    </source>
</evidence>
<feature type="signal peptide" evidence="2">
    <location>
        <begin position="1"/>
        <end position="19"/>
    </location>
</feature>
<dbReference type="Pfam" id="PF03640">
    <property type="entry name" value="Lipoprotein_15"/>
    <property type="match status" value="2"/>
</dbReference>
<evidence type="ECO:0000256" key="1">
    <source>
        <dbReference type="SAM" id="MobiDB-lite"/>
    </source>
</evidence>
<evidence type="ECO:0000313" key="4">
    <source>
        <dbReference type="Proteomes" id="UP000635565"/>
    </source>
</evidence>
<proteinExistence type="predicted"/>
<protein>
    <recommendedName>
        <fullName evidence="5">Lipoprotein</fullName>
    </recommendedName>
</protein>
<evidence type="ECO:0000256" key="2">
    <source>
        <dbReference type="SAM" id="SignalP"/>
    </source>
</evidence>
<keyword evidence="4" id="KW-1185">Reference proteome</keyword>
<accession>A0ABQ3VSR4</accession>
<reference evidence="3 4" key="1">
    <citation type="journal article" date="2021" name="Int. J. Syst. Evol. Microbiol.">
        <title>Reticulibacter mediterranei gen. nov., sp. nov., within the new family Reticulibacteraceae fam. nov., and Ktedonospora formicarum gen. nov., sp. nov., Ktedonobacter robiniae sp. nov., Dictyobacter formicarum sp. nov. and Dictyobacter arantiisoli sp. nov., belonging to the class Ktedonobacteria.</title>
        <authorList>
            <person name="Yabe S."/>
            <person name="Zheng Y."/>
            <person name="Wang C.M."/>
            <person name="Sakai Y."/>
            <person name="Abe K."/>
            <person name="Yokota A."/>
            <person name="Donadio S."/>
            <person name="Cavaletti L."/>
            <person name="Monciardini P."/>
        </authorList>
    </citation>
    <scope>NUCLEOTIDE SEQUENCE [LARGE SCALE GENOMIC DNA]</scope>
    <source>
        <strain evidence="3 4">SOSP1-9</strain>
    </source>
</reference>
<dbReference type="PANTHER" id="PTHR39335">
    <property type="entry name" value="BLL4220 PROTEIN"/>
    <property type="match status" value="1"/>
</dbReference>
<keyword evidence="2" id="KW-0732">Signal</keyword>
<feature type="region of interest" description="Disordered" evidence="1">
    <location>
        <begin position="24"/>
        <end position="53"/>
    </location>
</feature>
<evidence type="ECO:0008006" key="5">
    <source>
        <dbReference type="Google" id="ProtNLM"/>
    </source>
</evidence>
<feature type="compositionally biased region" description="Low complexity" evidence="1">
    <location>
        <begin position="24"/>
        <end position="52"/>
    </location>
</feature>
<feature type="chain" id="PRO_5045158671" description="Lipoprotein" evidence="2">
    <location>
        <begin position="20"/>
        <end position="181"/>
    </location>
</feature>
<dbReference type="EMBL" id="BNJJ01000024">
    <property type="protein sequence ID" value="GHO88428.1"/>
    <property type="molecule type" value="Genomic_DNA"/>
</dbReference>
<dbReference type="Proteomes" id="UP000635565">
    <property type="component" value="Unassembled WGS sequence"/>
</dbReference>
<dbReference type="PROSITE" id="PS51257">
    <property type="entry name" value="PROKAR_LIPOPROTEIN"/>
    <property type="match status" value="1"/>
</dbReference>
<comment type="caution">
    <text evidence="3">The sequence shown here is derived from an EMBL/GenBank/DDBJ whole genome shotgun (WGS) entry which is preliminary data.</text>
</comment>